<feature type="compositionally biased region" description="Polar residues" evidence="1">
    <location>
        <begin position="1623"/>
        <end position="1642"/>
    </location>
</feature>
<organism evidence="2 3">
    <name type="scientific">Cystoisospora suis</name>
    <dbReference type="NCBI Taxonomy" id="483139"/>
    <lineage>
        <taxon>Eukaryota</taxon>
        <taxon>Sar</taxon>
        <taxon>Alveolata</taxon>
        <taxon>Apicomplexa</taxon>
        <taxon>Conoidasida</taxon>
        <taxon>Coccidia</taxon>
        <taxon>Eucoccidiorida</taxon>
        <taxon>Eimeriorina</taxon>
        <taxon>Sarcocystidae</taxon>
        <taxon>Cystoisospora</taxon>
    </lineage>
</organism>
<reference evidence="2 3" key="1">
    <citation type="journal article" date="2017" name="Int. J. Parasitol.">
        <title>The genome of the protozoan parasite Cystoisospora suis and a reverse vaccinology approach to identify vaccine candidates.</title>
        <authorList>
            <person name="Palmieri N."/>
            <person name="Shrestha A."/>
            <person name="Ruttkowski B."/>
            <person name="Beck T."/>
            <person name="Vogl C."/>
            <person name="Tomley F."/>
            <person name="Blake D.P."/>
            <person name="Joachim A."/>
        </authorList>
    </citation>
    <scope>NUCLEOTIDE SEQUENCE [LARGE SCALE GENOMIC DNA]</scope>
    <source>
        <strain evidence="2 3">Wien I</strain>
    </source>
</reference>
<feature type="compositionally biased region" description="Low complexity" evidence="1">
    <location>
        <begin position="741"/>
        <end position="755"/>
    </location>
</feature>
<feature type="compositionally biased region" description="Low complexity" evidence="1">
    <location>
        <begin position="706"/>
        <end position="729"/>
    </location>
</feature>
<feature type="region of interest" description="Disordered" evidence="1">
    <location>
        <begin position="1144"/>
        <end position="1223"/>
    </location>
</feature>
<feature type="compositionally biased region" description="Basic and acidic residues" evidence="1">
    <location>
        <begin position="890"/>
        <end position="925"/>
    </location>
</feature>
<dbReference type="EMBL" id="MIGC01000929">
    <property type="protein sequence ID" value="PHJ23918.1"/>
    <property type="molecule type" value="Genomic_DNA"/>
</dbReference>
<feature type="region of interest" description="Disordered" evidence="1">
    <location>
        <begin position="687"/>
        <end position="779"/>
    </location>
</feature>
<dbReference type="Proteomes" id="UP000221165">
    <property type="component" value="Unassembled WGS sequence"/>
</dbReference>
<feature type="region of interest" description="Disordered" evidence="1">
    <location>
        <begin position="335"/>
        <end position="359"/>
    </location>
</feature>
<feature type="region of interest" description="Disordered" evidence="1">
    <location>
        <begin position="1252"/>
        <end position="1273"/>
    </location>
</feature>
<feature type="compositionally biased region" description="Basic and acidic residues" evidence="1">
    <location>
        <begin position="1468"/>
        <end position="1484"/>
    </location>
</feature>
<feature type="compositionally biased region" description="Low complexity" evidence="1">
    <location>
        <begin position="415"/>
        <end position="446"/>
    </location>
</feature>
<feature type="compositionally biased region" description="Basic and acidic residues" evidence="1">
    <location>
        <begin position="167"/>
        <end position="198"/>
    </location>
</feature>
<dbReference type="VEuPathDB" id="ToxoDB:CSUI_002229"/>
<feature type="compositionally biased region" description="Low complexity" evidence="1">
    <location>
        <begin position="522"/>
        <end position="571"/>
    </location>
</feature>
<feature type="region of interest" description="Disordered" evidence="1">
    <location>
        <begin position="806"/>
        <end position="1131"/>
    </location>
</feature>
<comment type="caution">
    <text evidence="2">The sequence shown here is derived from an EMBL/GenBank/DDBJ whole genome shotgun (WGS) entry which is preliminary data.</text>
</comment>
<feature type="compositionally biased region" description="Low complexity" evidence="1">
    <location>
        <begin position="1451"/>
        <end position="1467"/>
    </location>
</feature>
<feature type="compositionally biased region" description="Basic residues" evidence="1">
    <location>
        <begin position="30"/>
        <end position="40"/>
    </location>
</feature>
<accession>A0A2C6L8W8</accession>
<gene>
    <name evidence="2" type="ORF">CSUI_002229</name>
</gene>
<evidence type="ECO:0000313" key="2">
    <source>
        <dbReference type="EMBL" id="PHJ23918.1"/>
    </source>
</evidence>
<feature type="compositionally biased region" description="Basic and acidic residues" evidence="1">
    <location>
        <begin position="1065"/>
        <end position="1076"/>
    </location>
</feature>
<feature type="compositionally biased region" description="Basic and acidic residues" evidence="1">
    <location>
        <begin position="1176"/>
        <end position="1218"/>
    </location>
</feature>
<feature type="region of interest" description="Disordered" evidence="1">
    <location>
        <begin position="1285"/>
        <end position="1710"/>
    </location>
</feature>
<feature type="compositionally biased region" description="Polar residues" evidence="1">
    <location>
        <begin position="215"/>
        <end position="231"/>
    </location>
</feature>
<feature type="compositionally biased region" description="Basic and acidic residues" evidence="1">
    <location>
        <begin position="1664"/>
        <end position="1677"/>
    </location>
</feature>
<dbReference type="GeneID" id="94425642"/>
<protein>
    <submittedName>
        <fullName evidence="2">Uncharacterized protein</fullName>
    </submittedName>
</protein>
<feature type="compositionally biased region" description="Polar residues" evidence="1">
    <location>
        <begin position="1077"/>
        <end position="1089"/>
    </location>
</feature>
<feature type="compositionally biased region" description="Low complexity" evidence="1">
    <location>
        <begin position="992"/>
        <end position="1010"/>
    </location>
</feature>
<name>A0A2C6L8W8_9APIC</name>
<feature type="region of interest" description="Disordered" evidence="1">
    <location>
        <begin position="415"/>
        <end position="669"/>
    </location>
</feature>
<feature type="compositionally biased region" description="Basic and acidic residues" evidence="1">
    <location>
        <begin position="1698"/>
        <end position="1710"/>
    </location>
</feature>
<feature type="compositionally biased region" description="Basic and acidic residues" evidence="1">
    <location>
        <begin position="41"/>
        <end position="74"/>
    </location>
</feature>
<feature type="compositionally biased region" description="Low complexity" evidence="1">
    <location>
        <begin position="1146"/>
        <end position="1160"/>
    </location>
</feature>
<feature type="compositionally biased region" description="Basic and acidic residues" evidence="1">
    <location>
        <begin position="812"/>
        <end position="845"/>
    </location>
</feature>
<feature type="compositionally biased region" description="Basic and acidic residues" evidence="1">
    <location>
        <begin position="1369"/>
        <end position="1420"/>
    </location>
</feature>
<sequence length="1710" mass="189453">MSSLSQEIISLKSEEVKEKNTVPCEDPLQKKRKQKKRAKPNKREDVEIEKTEGRIEGEERQLHHPGGEKEKETTKNVTRLGLKKKENNAKESIEKEKQKTEEEFVRFISSLETEEERQKAYEEVERMVGVLIRQERERRERERKESSSFSSLVGDARTQMEGGEGLLPREEGEEHVKKQRRESCQAKEKKEEEGDERSSSQYETKQPSGYAYLSKTKTPSHHSGNFDTSENLNRRPFIPPRTFSSSSAMPSSSSSSGMPSSSSSGMPSSSSSGMPYASFFSQNAFHTGPHAPRKSTYEQFTQKSASFYQSLPPGKVTKNGRGFSLTFRQKGTWRVAEKTKTPQGEEEGENKNDVYTAKCFEGKPGMPRVYVHSGESQDVKMMNTTTTSSSCTSPFSLTETTERIIDPIKVFNSSGLSLSSLKSDKQTSSPSSGEAHVSSTATTLTATEERSMDTKGRREDEEEKKKENAVAYTLGGEKKEKKEDEKRTERTGTWIPKNSPIPLQAKTNQTLPTLHPPQALISSSSSFSTSALSSSSFTCSPLTPSTTSTTTMPKSGLSSSSSCFASSAGSLNTPGVCSSLFPSVPPTPDSSSSSLHSLLGGPLPSYISPSSPPTSELSGGSLSSSSSSSVSATPPPLSSSLLSSASCSPSARGEESQQERGVAAPALHKDQASLPVFFTPSNLSFLNEPDCQTTPTHLPQHQERLSSSSSSFPSSSLPSSSASHSSTSSTRIRLRVLKTTSSSASASSSASSSSSPVTTSYAFHFSTEPPSSSSSFSSLSRIRGVAVVKGGNADQPRERRVLVYYPLGKTTIENEGKKEEREVETGRRDKEEEEENHDHLQKEKTPAVFFSSKEVSSSSSSPPVPLYHSFHPPSSSSFSKPVTGISSELVEGRGAGKQEKSQQEQQEFEEKKEEREVSIEEKVEKPQASPRRSKMKLRCVVASLRKKNPTLLSGQGEDEEEEAVVVETKNDDVSAKKKKKKNTSDLFSCFHTSSSSLSSSKISSSTLLKKASAEGKKRNTGNISSSFSTPSEEEIQKELIYLDSFESTNPGKGKEKGGELPQPIEGHEEKLKKPTSEDTSLSFSSQAKTSPFFFGGGIAPSQGKEEKDREEDHLEERRETTKKNNRGGVLPLFSYLNVRHETCRCSSSSSSATSSSSSNSGKRGVRTTNGIACDEELQRKDGEKTRGLSHNKDPHKGTGGDQDERQEKKRDGHDEKQKNRLFSTQAIESLQKGLQNLESEQEIWEDVRREDLGKETSSFLKKAHGEEEEEKRAHHFCCVTWENTKMKKSEDSTPHPSMSQVSKEGCQSKLGKDHMLKTDEELRNIGDVYSAPNLKCVKQQESDVGRGEEEEERDLLRSHRSPSLKKSWTKNEEKDANQKRKKNMREEAKDKLGVLEKAVKSFLEKSKKSDEVLQTRRQKEEEQEQQQGVSPGKNEDARGGEKEPPQKRKTSSFFFSSSSSSLSSSPSGKKDRAEDNRGLKDAEAPRVATPQGEEEEATTVKEEEREVLSMSPLELLYSNKKNLSEKIKASTRVRNLFEKMRNRDTPPVSRVGERATDKQEEGERGKRDERDRTREKEEQQERAGENREYSTGLAGPSPDSLGTTSKKETDRFERRTHRHRTDQQAQSNTPSKDYSSKNNSPASGIRDLFSFIGSFFGSNSPSENDDREKGRNRKEEQTYVQTERGIGQNGQDTPQQTESKEEEKRGKKEE</sequence>
<feature type="compositionally biased region" description="Basic and acidic residues" evidence="1">
    <location>
        <begin position="1103"/>
        <end position="1122"/>
    </location>
</feature>
<feature type="region of interest" description="Disordered" evidence="1">
    <location>
        <begin position="1"/>
        <end position="102"/>
    </location>
</feature>
<feature type="compositionally biased region" description="Basic and acidic residues" evidence="1">
    <location>
        <begin position="476"/>
        <end position="490"/>
    </location>
</feature>
<feature type="compositionally biased region" description="Low complexity" evidence="1">
    <location>
        <begin position="868"/>
        <end position="879"/>
    </location>
</feature>
<feature type="compositionally biased region" description="Low complexity" evidence="1">
    <location>
        <begin position="848"/>
        <end position="861"/>
    </location>
</feature>
<feature type="compositionally biased region" description="Low complexity" evidence="1">
    <location>
        <begin position="244"/>
        <end position="275"/>
    </location>
</feature>
<feature type="compositionally biased region" description="Basic and acidic residues" evidence="1">
    <location>
        <begin position="1338"/>
        <end position="1347"/>
    </location>
</feature>
<feature type="compositionally biased region" description="Basic and acidic residues" evidence="1">
    <location>
        <begin position="83"/>
        <end position="102"/>
    </location>
</feature>
<feature type="compositionally biased region" description="Basic and acidic residues" evidence="1">
    <location>
        <begin position="133"/>
        <end position="146"/>
    </location>
</feature>
<feature type="compositionally biased region" description="Basic and acidic residues" evidence="1">
    <location>
        <begin position="1551"/>
        <end position="1588"/>
    </location>
</feature>
<dbReference type="RefSeq" id="XP_067925592.1">
    <property type="nucleotide sequence ID" value="XM_068062431.1"/>
</dbReference>
<feature type="compositionally biased region" description="Basic and acidic residues" evidence="1">
    <location>
        <begin position="1433"/>
        <end position="1446"/>
    </location>
</feature>
<feature type="compositionally biased region" description="Low complexity" evidence="1">
    <location>
        <begin position="589"/>
        <end position="650"/>
    </location>
</feature>
<feature type="compositionally biased region" description="Polar residues" evidence="1">
    <location>
        <begin position="687"/>
        <end position="699"/>
    </location>
</feature>
<feature type="compositionally biased region" description="Polar residues" evidence="1">
    <location>
        <begin position="1020"/>
        <end position="1030"/>
    </location>
</feature>
<feature type="compositionally biased region" description="Basic and acidic residues" evidence="1">
    <location>
        <begin position="447"/>
        <end position="468"/>
    </location>
</feature>
<evidence type="ECO:0000313" key="3">
    <source>
        <dbReference type="Proteomes" id="UP000221165"/>
    </source>
</evidence>
<feature type="region of interest" description="Disordered" evidence="1">
    <location>
        <begin position="128"/>
        <end position="298"/>
    </location>
</feature>
<proteinExistence type="predicted"/>
<feature type="compositionally biased region" description="Basic and acidic residues" evidence="1">
    <location>
        <begin position="1535"/>
        <end position="1544"/>
    </location>
</feature>
<keyword evidence="3" id="KW-1185">Reference proteome</keyword>
<feature type="compositionally biased region" description="Basic and acidic residues" evidence="1">
    <location>
        <begin position="1498"/>
        <end position="1507"/>
    </location>
</feature>
<feature type="compositionally biased region" description="Low complexity" evidence="1">
    <location>
        <begin position="1649"/>
        <end position="1662"/>
    </location>
</feature>
<evidence type="ECO:0000256" key="1">
    <source>
        <dbReference type="SAM" id="MobiDB-lite"/>
    </source>
</evidence>
<feature type="compositionally biased region" description="Basic and acidic residues" evidence="1">
    <location>
        <begin position="1310"/>
        <end position="1324"/>
    </location>
</feature>